<sequence length="141" mass="16245">MDKNIISKPIDTAYRNIRQILEDARKTAYSAVNVAMVQAYWNIGRLIVEEEQRGKAKAGYGEYLLEELSIRLTRDFGKGFTETNLRYMRLFYLSFEILNAERSQFLPDKIHHALRDESVATQKGDAVRHTSITSQKKSLTA</sequence>
<dbReference type="Pfam" id="PF17761">
    <property type="entry name" value="DUF1016_N"/>
    <property type="match status" value="1"/>
</dbReference>
<proteinExistence type="predicted"/>
<reference evidence="3 4" key="1">
    <citation type="journal article" date="2017" name="Water Res.">
        <title>Discovery and metagenomic analysis of an anammox bacterial enrichment related to Candidatus "Brocadia caroliniensis" in a full-scale glycerol-fed nitritation-denitritation separate centrate treatment process.</title>
        <authorList>
            <person name="Park H."/>
            <person name="Brotto A.C."/>
            <person name="van Loosdrecht M.C."/>
            <person name="Chandran K."/>
        </authorList>
    </citation>
    <scope>NUCLEOTIDE SEQUENCE [LARGE SCALE GENOMIC DNA]</scope>
    <source>
        <strain evidence="3">26THWARD</strain>
    </source>
</reference>
<dbReference type="InterPro" id="IPR041527">
    <property type="entry name" value="YhcG_N"/>
</dbReference>
<accession>A0A1V4AX97</accession>
<dbReference type="STRING" id="1004156.AYP45_01530"/>
<evidence type="ECO:0000313" key="3">
    <source>
        <dbReference type="EMBL" id="OOP57756.1"/>
    </source>
</evidence>
<evidence type="ECO:0000313" key="4">
    <source>
        <dbReference type="Proteomes" id="UP000189681"/>
    </source>
</evidence>
<feature type="region of interest" description="Disordered" evidence="1">
    <location>
        <begin position="121"/>
        <end position="141"/>
    </location>
</feature>
<feature type="domain" description="YhcG N-terminal" evidence="2">
    <location>
        <begin position="16"/>
        <end position="101"/>
    </location>
</feature>
<dbReference type="AlphaFoldDB" id="A0A1V4AX97"/>
<dbReference type="EMBL" id="AYTS01000015">
    <property type="protein sequence ID" value="OOP57756.1"/>
    <property type="molecule type" value="Genomic_DNA"/>
</dbReference>
<dbReference type="PANTHER" id="PTHR30547">
    <property type="entry name" value="UNCHARACTERIZED PROTEIN YHCG-RELATED"/>
    <property type="match status" value="1"/>
</dbReference>
<evidence type="ECO:0000259" key="2">
    <source>
        <dbReference type="Pfam" id="PF17761"/>
    </source>
</evidence>
<feature type="compositionally biased region" description="Polar residues" evidence="1">
    <location>
        <begin position="130"/>
        <end position="141"/>
    </location>
</feature>
<evidence type="ECO:0000256" key="1">
    <source>
        <dbReference type="SAM" id="MobiDB-lite"/>
    </source>
</evidence>
<dbReference type="Proteomes" id="UP000189681">
    <property type="component" value="Unassembled WGS sequence"/>
</dbReference>
<dbReference type="PANTHER" id="PTHR30547:SF5">
    <property type="entry name" value="NUCLEASE YHCG-RELATED"/>
    <property type="match status" value="1"/>
</dbReference>
<organism evidence="3 4">
    <name type="scientific">Candidatus Brocadia carolinensis</name>
    <dbReference type="NCBI Taxonomy" id="1004156"/>
    <lineage>
        <taxon>Bacteria</taxon>
        <taxon>Pseudomonadati</taxon>
        <taxon>Planctomycetota</taxon>
        <taxon>Candidatus Brocadiia</taxon>
        <taxon>Candidatus Brocadiales</taxon>
        <taxon>Candidatus Brocadiaceae</taxon>
        <taxon>Candidatus Brocadia</taxon>
    </lineage>
</organism>
<comment type="caution">
    <text evidence="3">The sequence shown here is derived from an EMBL/GenBank/DDBJ whole genome shotgun (WGS) entry which is preliminary data.</text>
</comment>
<name>A0A1V4AX97_9BACT</name>
<protein>
    <recommendedName>
        <fullName evidence="2">YhcG N-terminal domain-containing protein</fullName>
    </recommendedName>
</protein>
<gene>
    <name evidence="3" type="ORF">AYP45_01530</name>
</gene>
<dbReference type="InterPro" id="IPR053148">
    <property type="entry name" value="PD-DEXK-like_domain"/>
</dbReference>